<keyword evidence="2" id="KW-1185">Reference proteome</keyword>
<dbReference type="SUPFAM" id="SSF47598">
    <property type="entry name" value="Ribbon-helix-helix"/>
    <property type="match status" value="1"/>
</dbReference>
<reference evidence="1 2" key="1">
    <citation type="submission" date="2019-05" db="EMBL/GenBank/DDBJ databases">
        <title>Draft Whole-Genome sequence of the green sulfur bacterium Chlorobaculum thiosulfatiphilum DSM 249.</title>
        <authorList>
            <person name="Meyer T.E."/>
            <person name="Kyndt J.A."/>
        </authorList>
    </citation>
    <scope>NUCLEOTIDE SEQUENCE [LARGE SCALE GENOMIC DNA]</scope>
    <source>
        <strain evidence="1 2">DSM 249</strain>
    </source>
</reference>
<name>A0A5C4S064_CHLTI</name>
<organism evidence="1 2">
    <name type="scientific">Chlorobaculum thiosulfatiphilum</name>
    <name type="common">Chlorobium limicola f.sp. thiosulfatophilum</name>
    <dbReference type="NCBI Taxonomy" id="115852"/>
    <lineage>
        <taxon>Bacteria</taxon>
        <taxon>Pseudomonadati</taxon>
        <taxon>Chlorobiota</taxon>
        <taxon>Chlorobiia</taxon>
        <taxon>Chlorobiales</taxon>
        <taxon>Chlorobiaceae</taxon>
        <taxon>Chlorobaculum</taxon>
    </lineage>
</organism>
<dbReference type="GO" id="GO:0006355">
    <property type="term" value="P:regulation of DNA-templated transcription"/>
    <property type="evidence" value="ECO:0007669"/>
    <property type="project" value="InterPro"/>
</dbReference>
<comment type="caution">
    <text evidence="1">The sequence shown here is derived from an EMBL/GenBank/DDBJ whole genome shotgun (WGS) entry which is preliminary data.</text>
</comment>
<protein>
    <submittedName>
        <fullName evidence="1">Uncharacterized protein</fullName>
    </submittedName>
</protein>
<accession>A0A5C4S064</accession>
<evidence type="ECO:0000313" key="2">
    <source>
        <dbReference type="Proteomes" id="UP000308271"/>
    </source>
</evidence>
<sequence length="72" mass="8113">MSKTIGFRTPQDQADAFVAKGKESFDEPSEPVKRMTLDVPASLHKALKRKAVDDGLSMRELVIQWVREKLNA</sequence>
<dbReference type="AlphaFoldDB" id="A0A5C4S064"/>
<dbReference type="RefSeq" id="WP_139457856.1">
    <property type="nucleotide sequence ID" value="NZ_VDCH01000041.1"/>
</dbReference>
<dbReference type="EMBL" id="VDCH01000041">
    <property type="protein sequence ID" value="TNJ36407.1"/>
    <property type="molecule type" value="Genomic_DNA"/>
</dbReference>
<dbReference type="OrthoDB" id="1494791at2"/>
<gene>
    <name evidence="1" type="ORF">FGF66_11945</name>
</gene>
<dbReference type="InterPro" id="IPR010985">
    <property type="entry name" value="Ribbon_hlx_hlx"/>
</dbReference>
<dbReference type="Proteomes" id="UP000308271">
    <property type="component" value="Unassembled WGS sequence"/>
</dbReference>
<dbReference type="InterPro" id="IPR013321">
    <property type="entry name" value="Arc_rbn_hlx_hlx"/>
</dbReference>
<dbReference type="Gene3D" id="1.10.1220.10">
    <property type="entry name" value="Met repressor-like"/>
    <property type="match status" value="1"/>
</dbReference>
<proteinExistence type="predicted"/>
<evidence type="ECO:0000313" key="1">
    <source>
        <dbReference type="EMBL" id="TNJ36407.1"/>
    </source>
</evidence>